<dbReference type="Pfam" id="PF13365">
    <property type="entry name" value="Trypsin_2"/>
    <property type="match status" value="1"/>
</dbReference>
<dbReference type="Proteomes" id="UP000000768">
    <property type="component" value="Chromosome 8"/>
</dbReference>
<keyword evidence="2" id="KW-1185">Reference proteome</keyword>
<dbReference type="EMBL" id="CM000767">
    <property type="protein sequence ID" value="KXG23515.1"/>
    <property type="molecule type" value="Genomic_DNA"/>
</dbReference>
<dbReference type="SUPFAM" id="SSF50494">
    <property type="entry name" value="Trypsin-like serine proteases"/>
    <property type="match status" value="1"/>
</dbReference>
<gene>
    <name evidence="1" type="ORF">SORBI_3008G105300</name>
</gene>
<dbReference type="ExpressionAtlas" id="A0A1B6PDA0">
    <property type="expression patterns" value="baseline and differential"/>
</dbReference>
<dbReference type="AlphaFoldDB" id="A0A1B6PDA0"/>
<evidence type="ECO:0000313" key="1">
    <source>
        <dbReference type="EMBL" id="KXG23515.1"/>
    </source>
</evidence>
<dbReference type="Gene3D" id="2.40.10.10">
    <property type="entry name" value="Trypsin-like serine proteases"/>
    <property type="match status" value="1"/>
</dbReference>
<sequence>MLPSKRGADDLSRFSTDSSISGFWSELSDEAASKLSKSVVSIALTHGDLVGQNVLFASCGIAIECQPNFTKFVTSAILVRALNTERNGHDNIKVMQGGALFEFDGNFVGMNLFSNMERPIFLPRDIIFDRLNHFQTSMEKIIFPMLLKSVRHRKRLTGVELHSYPEGSTSVNTFGEQFGDEYPTGVWGKFKKEVSSNISEIVVAVASFHGETKFFACTGFFINYDGCPTILTSASLVRDPDGANEIVSSLRIEVLLPNKDHTVGELEHYSLHYNVALVSVKNYNVDCPKLKCELMRYCGTVVAVGRCFESGILMATSGEFIHDCDEESIDSDCEYFSYTTCRTTKGNDWWS</sequence>
<accession>A0A1B6PDA0</accession>
<name>A0A1B6PDA0_SORBI</name>
<dbReference type="PANTHER" id="PTHR18868:SF38">
    <property type="entry name" value="OS01G0776500 PROTEIN"/>
    <property type="match status" value="1"/>
</dbReference>
<evidence type="ECO:0000313" key="2">
    <source>
        <dbReference type="Proteomes" id="UP000000768"/>
    </source>
</evidence>
<dbReference type="InterPro" id="IPR043504">
    <property type="entry name" value="Peptidase_S1_PA_chymotrypsin"/>
</dbReference>
<proteinExistence type="predicted"/>
<reference evidence="1 2" key="1">
    <citation type="journal article" date="2009" name="Nature">
        <title>The Sorghum bicolor genome and the diversification of grasses.</title>
        <authorList>
            <person name="Paterson A.H."/>
            <person name="Bowers J.E."/>
            <person name="Bruggmann R."/>
            <person name="Dubchak I."/>
            <person name="Grimwood J."/>
            <person name="Gundlach H."/>
            <person name="Haberer G."/>
            <person name="Hellsten U."/>
            <person name="Mitros T."/>
            <person name="Poliakov A."/>
            <person name="Schmutz J."/>
            <person name="Spannagl M."/>
            <person name="Tang H."/>
            <person name="Wang X."/>
            <person name="Wicker T."/>
            <person name="Bharti A.K."/>
            <person name="Chapman J."/>
            <person name="Feltus F.A."/>
            <person name="Gowik U."/>
            <person name="Grigoriev I.V."/>
            <person name="Lyons E."/>
            <person name="Maher C.A."/>
            <person name="Martis M."/>
            <person name="Narechania A."/>
            <person name="Otillar R.P."/>
            <person name="Penning B.W."/>
            <person name="Salamov A.A."/>
            <person name="Wang Y."/>
            <person name="Zhang L."/>
            <person name="Carpita N.C."/>
            <person name="Freeling M."/>
            <person name="Gingle A.R."/>
            <person name="Hash C.T."/>
            <person name="Keller B."/>
            <person name="Klein P."/>
            <person name="Kresovich S."/>
            <person name="McCann M.C."/>
            <person name="Ming R."/>
            <person name="Peterson D.G."/>
            <person name="Mehboob-ur-Rahman"/>
            <person name="Ware D."/>
            <person name="Westhoff P."/>
            <person name="Mayer K.F."/>
            <person name="Messing J."/>
            <person name="Rokhsar D.S."/>
        </authorList>
    </citation>
    <scope>NUCLEOTIDE SEQUENCE [LARGE SCALE GENOMIC DNA]</scope>
    <source>
        <strain evidence="2">cv. BTx623</strain>
    </source>
</reference>
<organism evidence="1 2">
    <name type="scientific">Sorghum bicolor</name>
    <name type="common">Sorghum</name>
    <name type="synonym">Sorghum vulgare</name>
    <dbReference type="NCBI Taxonomy" id="4558"/>
    <lineage>
        <taxon>Eukaryota</taxon>
        <taxon>Viridiplantae</taxon>
        <taxon>Streptophyta</taxon>
        <taxon>Embryophyta</taxon>
        <taxon>Tracheophyta</taxon>
        <taxon>Spermatophyta</taxon>
        <taxon>Magnoliopsida</taxon>
        <taxon>Liliopsida</taxon>
        <taxon>Poales</taxon>
        <taxon>Poaceae</taxon>
        <taxon>PACMAD clade</taxon>
        <taxon>Panicoideae</taxon>
        <taxon>Andropogonodae</taxon>
        <taxon>Andropogoneae</taxon>
        <taxon>Sorghinae</taxon>
        <taxon>Sorghum</taxon>
    </lineage>
</organism>
<dbReference type="PANTHER" id="PTHR18868">
    <property type="entry name" value="OS07G0665300 PROTEIN-RELATED"/>
    <property type="match status" value="1"/>
</dbReference>
<reference evidence="2" key="2">
    <citation type="journal article" date="2018" name="Plant J.">
        <title>The Sorghum bicolor reference genome: improved assembly, gene annotations, a transcriptome atlas, and signatures of genome organization.</title>
        <authorList>
            <person name="McCormick R.F."/>
            <person name="Truong S.K."/>
            <person name="Sreedasyam A."/>
            <person name="Jenkins J."/>
            <person name="Shu S."/>
            <person name="Sims D."/>
            <person name="Kennedy M."/>
            <person name="Amirebrahimi M."/>
            <person name="Weers B.D."/>
            <person name="McKinley B."/>
            <person name="Mattison A."/>
            <person name="Morishige D.T."/>
            <person name="Grimwood J."/>
            <person name="Schmutz J."/>
            <person name="Mullet J.E."/>
        </authorList>
    </citation>
    <scope>NUCLEOTIDE SEQUENCE [LARGE SCALE GENOMIC DNA]</scope>
    <source>
        <strain evidence="2">cv. BTx623</strain>
    </source>
</reference>
<dbReference type="InterPro" id="IPR009003">
    <property type="entry name" value="Peptidase_S1_PA"/>
</dbReference>
<protein>
    <submittedName>
        <fullName evidence="1">Uncharacterized protein</fullName>
    </submittedName>
</protein>
<dbReference type="Gramene" id="KXG23515">
    <property type="protein sequence ID" value="KXG23515"/>
    <property type="gene ID" value="SORBI_3008G105300"/>
</dbReference>